<proteinExistence type="predicted"/>
<evidence type="ECO:0000313" key="2">
    <source>
        <dbReference type="Proteomes" id="UP000830768"/>
    </source>
</evidence>
<name>A0ACD3YV76_FUSSC</name>
<gene>
    <name evidence="1" type="ORF">LCI18_003838</name>
</gene>
<accession>A0ACD3YV76</accession>
<dbReference type="EMBL" id="CP090032">
    <property type="protein sequence ID" value="UPK92903.1"/>
    <property type="molecule type" value="Genomic_DNA"/>
</dbReference>
<organism evidence="1 2">
    <name type="scientific">Fusarium solani subsp. cucurbitae</name>
    <name type="common">Neocosmosporum cucurbitae</name>
    <dbReference type="NCBI Taxonomy" id="2747967"/>
    <lineage>
        <taxon>Eukaryota</taxon>
        <taxon>Fungi</taxon>
        <taxon>Dikarya</taxon>
        <taxon>Ascomycota</taxon>
        <taxon>Pezizomycotina</taxon>
        <taxon>Sordariomycetes</taxon>
        <taxon>Hypocreomycetidae</taxon>
        <taxon>Hypocreales</taxon>
        <taxon>Nectriaceae</taxon>
        <taxon>Fusarium</taxon>
        <taxon>Fusarium solani species complex</taxon>
    </lineage>
</organism>
<dbReference type="Proteomes" id="UP000830768">
    <property type="component" value="Chromosome 3"/>
</dbReference>
<keyword evidence="2" id="KW-1185">Reference proteome</keyword>
<evidence type="ECO:0000313" key="1">
    <source>
        <dbReference type="EMBL" id="UPK92903.1"/>
    </source>
</evidence>
<sequence length="1524" mass="170931">MSRRDHSQLGQLFPSTGSVASNNDSVHQSVNDNQSSSASVAHHDATVSVSQELWDTALENLKATGEDPQIVKIIDDFINKASGTPTDPADAQDIVTRIKKEMEQEIDSRRHDGRTTRFIKSVVSSLNKFVSFGDVAVSFDLVHAALPWAAVRAVLVMITAGSDLRNRLIEGIAMVTSLFLTAKMYLRLYLITDPSINSLPLDVLKSFKTAIFETYTGSMKFLGYAVRQQQQKTRHLKAPMQLDTVADHMTNLNRLGQRLRQAGDDCEKFCSFKDRATAQGLLRTVNDLQKALQGSLAMIVSTHEHTLLSKLPTAGAAFNHLNNQANVQCHPQTRVQLLKKIHDWIDEPQDIRAFWLVGLAGTGKSTISKTIAQERDDNCLGASFFFKRGISDQDNGRQFFTTIAHQLAYREPLLRQQICDKIQNEPGLVHSELGIQFERLILEPLRNLEKEKPLVKFVIVIDALDECADRHHAESIIRLLTNTGLKCLKVFLTSRPEYDIRSYFACSAGDHIDVVLHQIDNNVIEHDIRVVLESGLSKFRYRYNKFHRDKDAQLSENWPGHQKLQDLVKMCTPLFISVATFFRLLEMHPWPATPDYKVNFILQHSAPSDYARLYIPVLSQMLLGPQMDQERVKENFKSIVGPIVLLANPLSATSLSHLLGIDKDVVGCQLDCLSSVLDVPGIEAPVRLFHLSFRDFLVHADAGEFQIDEAGVHQELSTRCLVVLSSHLKRDICDVNSPGKDREDFSQELIASHLPPELQYACIYWIYHLKAGGSKMKDDGSVQRFLLTHFLNWLEALSLLGRVYETTRLLNSLQDCIDAHDGHQFTEFVQDAKRFVLASNSTISRFPLQAYNSALVFAPEASIVRKTFQSQLPLWLIFEPDWTPLLHTLDSHENETSSFAFSPHGLLASAGEAIKIWDPASGNCMRTLDHQEYVLNVAFSATKNLLASISGVDETRVFRIWDVTNGMVLFTWDLHVPNTDLRPPMAFSHDARQLYIVDWRGSAYVCDVETGHLLQKFTKLEGKPSDKGTLVVLSVGGKWLAVGSRSNDLLQIAPSPFDPDAAPLRLNRHANDIEAMVFSSDEEVLVSVSYGGYFEAWRVASGQRLYAFQFPTRPVLTSGLAAYKDEKLAWMDLFKTIIVDPKEPEKFRNMSDEGGDFDGLISFSGDGKLLASLTGGQESLVPKVWDTDMAFKDTRISHTSHVREMIFTADPDTLLSRGPYDVILWDVPAGNHKQTIRFWGDSYSEASRPTENDIPTVAVSKHAPLVAVGSSRGTVEIWNLKLGSYVRTLFTEHPNLAALSFTEGGEKLVSSSWSYDIGYIIEIWDTDIGARVEAPYRWKHSVKEVAFSPNGKEVVIIKRVESSGSWITEVHNISTGVNYGPVAMELRLTFSPDGRYIFGLSTSEEKSELWSGYQWVTATGECVYKWRGGDDFHLDVRGMGMEIANYAVSNLQRPKGFTNGYYIDGERRWLMKDGQRLVWLPFGYEVWCAAATGSVIAIGFNGGRVMMLQERVGISTDVEMSESD</sequence>
<protein>
    <submittedName>
        <fullName evidence="1">Uncharacterized protein</fullName>
    </submittedName>
</protein>
<reference evidence="1" key="1">
    <citation type="submission" date="2021-11" db="EMBL/GenBank/DDBJ databases">
        <title>Fusarium solani-melongenae Genome sequencing and assembly.</title>
        <authorList>
            <person name="Xie S."/>
            <person name="Huang L."/>
            <person name="Zhang X."/>
        </authorList>
    </citation>
    <scope>NUCLEOTIDE SEQUENCE</scope>
    <source>
        <strain evidence="1">CRI 24-3</strain>
    </source>
</reference>